<dbReference type="InterPro" id="IPR044946">
    <property type="entry name" value="Restrct_endonuc_typeI_TRD_sf"/>
</dbReference>
<dbReference type="EMBL" id="BPQG01000116">
    <property type="protein sequence ID" value="GJD47151.1"/>
    <property type="molecule type" value="Genomic_DNA"/>
</dbReference>
<evidence type="ECO:0000313" key="5">
    <source>
        <dbReference type="EMBL" id="GJD47151.1"/>
    </source>
</evidence>
<proteinExistence type="inferred from homology"/>
<feature type="domain" description="Type I restriction modification DNA specificity" evidence="4">
    <location>
        <begin position="239"/>
        <end position="387"/>
    </location>
</feature>
<keyword evidence="6" id="KW-1185">Reference proteome</keyword>
<dbReference type="PANTHER" id="PTHR43140">
    <property type="entry name" value="TYPE-1 RESTRICTION ENZYME ECOKI SPECIFICITY PROTEIN"/>
    <property type="match status" value="1"/>
</dbReference>
<dbReference type="InterPro" id="IPR000055">
    <property type="entry name" value="Restrct_endonuc_typeI_TRD"/>
</dbReference>
<dbReference type="PANTHER" id="PTHR43140:SF1">
    <property type="entry name" value="TYPE I RESTRICTION ENZYME ECOKI SPECIFICITY SUBUNIT"/>
    <property type="match status" value="1"/>
</dbReference>
<evidence type="ECO:0000256" key="2">
    <source>
        <dbReference type="ARBA" id="ARBA00022747"/>
    </source>
</evidence>
<dbReference type="SUPFAM" id="SSF116734">
    <property type="entry name" value="DNA methylase specificity domain"/>
    <property type="match status" value="2"/>
</dbReference>
<dbReference type="Gene3D" id="3.90.220.20">
    <property type="entry name" value="DNA methylase specificity domains"/>
    <property type="match status" value="2"/>
</dbReference>
<dbReference type="Proteomes" id="UP001055117">
    <property type="component" value="Unassembled WGS sequence"/>
</dbReference>
<dbReference type="CDD" id="cd17262">
    <property type="entry name" value="RMtype1_S_Aco12261I-TRD2-CR2"/>
    <property type="match status" value="1"/>
</dbReference>
<evidence type="ECO:0000313" key="6">
    <source>
        <dbReference type="Proteomes" id="UP001055117"/>
    </source>
</evidence>
<sequence length="461" mass="51557">MNEEIQPKLPSGWCWSRFDHIGAVGLGRQRSPANHTGPSMRPYVRAANVTWHGLDLTDVKEMNFDEADFARFQLRAGDVLINEGSGSATEVGKPAIWKGEIADCCFQNTLLRVQPTACTSDFVYNYIKFCARGGGFVASTQGVSIYHIGREGLAKYPVPVAPLPEQQRIVSRIHSLSAKSKNARNHLDNAANLVEKYRKAILRAAFGGKITKEWRGPQVRERSASTKLPAEFRNANLPDTWETTPLDRAVHNHDARRIPLKKDDRVKRQGAYPYYGASGIIDHIDDYIYDGKYLLIAEDGANLLSRSTSIAFTAMGKFWVNNHAHIVQPNENYDHDFIRYYIESVDLRPYVTGSAQPKLTQGAFERIFVVCPPRNEQIEIVRRIENALAWIDRLAAEATSARKLIAHLDQAVLSKAFCGGLVPQDPNDEPASVLLERIKGEKNGAVQPRRGRGRPPSVARF</sequence>
<evidence type="ECO:0000256" key="3">
    <source>
        <dbReference type="ARBA" id="ARBA00023125"/>
    </source>
</evidence>
<protein>
    <submittedName>
        <fullName evidence="5">Type-1 restriction enzyme EcoKI specificity protein</fullName>
    </submittedName>
</protein>
<organism evidence="5 6">
    <name type="scientific">Methylobacterium cerastii</name>
    <dbReference type="NCBI Taxonomy" id="932741"/>
    <lineage>
        <taxon>Bacteria</taxon>
        <taxon>Pseudomonadati</taxon>
        <taxon>Pseudomonadota</taxon>
        <taxon>Alphaproteobacteria</taxon>
        <taxon>Hyphomicrobiales</taxon>
        <taxon>Methylobacteriaceae</taxon>
        <taxon>Methylobacterium</taxon>
    </lineage>
</organism>
<evidence type="ECO:0000259" key="4">
    <source>
        <dbReference type="Pfam" id="PF01420"/>
    </source>
</evidence>
<keyword evidence="2" id="KW-0680">Restriction system</keyword>
<keyword evidence="3" id="KW-0238">DNA-binding</keyword>
<evidence type="ECO:0000256" key="1">
    <source>
        <dbReference type="ARBA" id="ARBA00010923"/>
    </source>
</evidence>
<accession>A0ABQ4QR18</accession>
<comment type="caution">
    <text evidence="5">The sequence shown here is derived from an EMBL/GenBank/DDBJ whole genome shotgun (WGS) entry which is preliminary data.</text>
</comment>
<reference evidence="5 6" key="1">
    <citation type="journal article" date="2021" name="Front. Microbiol.">
        <title>Comprehensive Comparative Genomics and Phenotyping of Methylobacterium Species.</title>
        <authorList>
            <person name="Alessa O."/>
            <person name="Ogura Y."/>
            <person name="Fujitani Y."/>
            <person name="Takami H."/>
            <person name="Hayashi T."/>
            <person name="Sahin N."/>
            <person name="Tani A."/>
        </authorList>
    </citation>
    <scope>NUCLEOTIDE SEQUENCE [LARGE SCALE GENOMIC DNA]</scope>
    <source>
        <strain evidence="5 6">DSM 23679</strain>
    </source>
</reference>
<dbReference type="InterPro" id="IPR051212">
    <property type="entry name" value="Type-I_RE_S_subunit"/>
</dbReference>
<dbReference type="Pfam" id="PF01420">
    <property type="entry name" value="Methylase_S"/>
    <property type="match status" value="2"/>
</dbReference>
<dbReference type="CDD" id="cd17253">
    <property type="entry name" value="RMtype1_S_Eco933I-TRD2-CR2_like"/>
    <property type="match status" value="1"/>
</dbReference>
<feature type="domain" description="Type I restriction modification DNA specificity" evidence="4">
    <location>
        <begin position="60"/>
        <end position="182"/>
    </location>
</feature>
<gene>
    <name evidence="5" type="primary">hsdS_2</name>
    <name evidence="5" type="ORF">AFCDBAGC_5037</name>
</gene>
<name>A0ABQ4QR18_9HYPH</name>
<comment type="similarity">
    <text evidence="1">Belongs to the type-I restriction system S methylase family.</text>
</comment>